<dbReference type="InterPro" id="IPR008928">
    <property type="entry name" value="6-hairpin_glycosidase_sf"/>
</dbReference>
<gene>
    <name evidence="4" type="ORF">EPA93_38685</name>
</gene>
<keyword evidence="5" id="KW-1185">Reference proteome</keyword>
<dbReference type="EMBL" id="CP035758">
    <property type="protein sequence ID" value="QBD81583.1"/>
    <property type="molecule type" value="Genomic_DNA"/>
</dbReference>
<dbReference type="SUPFAM" id="SSF48208">
    <property type="entry name" value="Six-hairpin glycosidases"/>
    <property type="match status" value="1"/>
</dbReference>
<dbReference type="AlphaFoldDB" id="A0A4P6K174"/>
<feature type="domain" description="Glycosyl-hydrolase family 116 catalytic region" evidence="2">
    <location>
        <begin position="510"/>
        <end position="780"/>
    </location>
</feature>
<dbReference type="Pfam" id="PF12215">
    <property type="entry name" value="Glyco_hydr_116N"/>
    <property type="match status" value="1"/>
</dbReference>
<dbReference type="Gene3D" id="1.50.10.10">
    <property type="match status" value="1"/>
</dbReference>
<reference evidence="4 5" key="1">
    <citation type="submission" date="2019-01" db="EMBL/GenBank/DDBJ databases">
        <title>Ktedonosporobacter rubrisoli SCAWS-G2.</title>
        <authorList>
            <person name="Huang Y."/>
            <person name="Yan B."/>
        </authorList>
    </citation>
    <scope>NUCLEOTIDE SEQUENCE [LARGE SCALE GENOMIC DNA]</scope>
    <source>
        <strain evidence="4 5">SCAWS-G2</strain>
    </source>
</reference>
<evidence type="ECO:0000259" key="2">
    <source>
        <dbReference type="Pfam" id="PF04685"/>
    </source>
</evidence>
<dbReference type="GO" id="GO:0005975">
    <property type="term" value="P:carbohydrate metabolic process"/>
    <property type="evidence" value="ECO:0007669"/>
    <property type="project" value="InterPro"/>
</dbReference>
<dbReference type="Proteomes" id="UP000290365">
    <property type="component" value="Chromosome"/>
</dbReference>
<protein>
    <recommendedName>
        <fullName evidence="6">Glucosylceramidase</fullName>
    </recommendedName>
</protein>
<feature type="compositionally biased region" description="Polar residues" evidence="1">
    <location>
        <begin position="290"/>
        <end position="300"/>
    </location>
</feature>
<accession>A0A4P6K174</accession>
<dbReference type="InterPro" id="IPR024462">
    <property type="entry name" value="GH116_N"/>
</dbReference>
<dbReference type="RefSeq" id="WP_129892644.1">
    <property type="nucleotide sequence ID" value="NZ_CP035758.1"/>
</dbReference>
<dbReference type="InterPro" id="IPR006775">
    <property type="entry name" value="GH116_catalytic"/>
</dbReference>
<dbReference type="KEGG" id="kbs:EPA93_38685"/>
<dbReference type="Pfam" id="PF04685">
    <property type="entry name" value="DUF608"/>
    <property type="match status" value="1"/>
</dbReference>
<dbReference type="PANTHER" id="PTHR12654:SF4">
    <property type="entry name" value="PB1 DOMAIN-CONTAINING PROTEIN"/>
    <property type="match status" value="1"/>
</dbReference>
<sequence length="898" mass="101336">MTELASRSLQTGQHTAGYTYSAQALRHVAMPLGGIGAGQIALGGDGGLRQWQIVNHINHLGFVPHSFFALRASCVEPPLNEVRILQSRELIDLPEDHTPLVNDDYIPADQRALLQQFAGVEQTEFTGKYPFARIHYKDAKLPVAVQLEAYSPFIPLDARNSGLPAIVFTFTLRNRWSHRVHGCLGAALQNAVGWDGITPISGNRCHLYGGNSNRVQRRTNYTALVMENPSLADDHPGSGQMMLTSLTPGTGVYACWSEPAQFMRFIDGFNPGSHYNEHDHRHTHFDRNGQAPSRGTSPQGETWNGGLLAPFQLAPGETSQITFILSWHFPNRYVNFDQFGPRRDYGKSKFWVGNAYATQFADAQEVTEYLIHNQEKLETSSRRWSEEIYRSTLPDWLAEAIAAQGTLMRSPTCFWAEDGKFFGFEGSLGASTVMWNADFGGSCPLNCTHVWNYEMALSRLFPDLERSMRETDFEHVQAPEGYIPHRTVLPLYLPQFWGTPIGGPHNPALDGMLGTILKTYREVRQGAGLPWLERLWPRVKKLVNYIVTNWDENADGVLEGEQGNTYDIAFYGPNMYIGALWLAALRAAEEMATIQGEEELARQWHQLFERGSARYDELLWNGEYYIQLLDPAAPPEDQFGTGCLADQLFGQWWAHLLDLGYILPEEHVKTTLRSIVRYNLRHGFEGFEHGYRVFADRDDAGLLVCTWPQGGRPEIPVRYCDEVWTGMEYQVGAHCLMEGMLEEGLSVLQALRQRYDGRRRNPYNEIECGDHYVRAMAGWSALEALSGFRYNALKDELRFTPARTLSRDMRLPFITGTGWGNFTLIKNDKETHTTLSCAHGEIHIRELSWSSEESQASVYLQGKQLATQADWQQGVLSVTFAEPIILHAGKILDIVSTN</sequence>
<proteinExistence type="predicted"/>
<dbReference type="InterPro" id="IPR052566">
    <property type="entry name" value="Non-lysos_glucosylceramidase"/>
</dbReference>
<evidence type="ECO:0000313" key="4">
    <source>
        <dbReference type="EMBL" id="QBD81583.1"/>
    </source>
</evidence>
<name>A0A4P6K174_KTERU</name>
<feature type="region of interest" description="Disordered" evidence="1">
    <location>
        <begin position="277"/>
        <end position="300"/>
    </location>
</feature>
<dbReference type="OrthoDB" id="1007311at2"/>
<feature type="domain" description="Glycosyl-hydrolase family 116 N-terminal" evidence="3">
    <location>
        <begin position="29"/>
        <end position="376"/>
    </location>
</feature>
<evidence type="ECO:0000256" key="1">
    <source>
        <dbReference type="SAM" id="MobiDB-lite"/>
    </source>
</evidence>
<evidence type="ECO:0008006" key="6">
    <source>
        <dbReference type="Google" id="ProtNLM"/>
    </source>
</evidence>
<evidence type="ECO:0000313" key="5">
    <source>
        <dbReference type="Proteomes" id="UP000290365"/>
    </source>
</evidence>
<dbReference type="PANTHER" id="PTHR12654">
    <property type="entry name" value="BILE ACID BETA-GLUCOSIDASE-RELATED"/>
    <property type="match status" value="1"/>
</dbReference>
<organism evidence="4 5">
    <name type="scientific">Ktedonosporobacter rubrisoli</name>
    <dbReference type="NCBI Taxonomy" id="2509675"/>
    <lineage>
        <taxon>Bacteria</taxon>
        <taxon>Bacillati</taxon>
        <taxon>Chloroflexota</taxon>
        <taxon>Ktedonobacteria</taxon>
        <taxon>Ktedonobacterales</taxon>
        <taxon>Ktedonosporobacteraceae</taxon>
        <taxon>Ktedonosporobacter</taxon>
    </lineage>
</organism>
<evidence type="ECO:0000259" key="3">
    <source>
        <dbReference type="Pfam" id="PF12215"/>
    </source>
</evidence>
<dbReference type="GO" id="GO:0008422">
    <property type="term" value="F:beta-glucosidase activity"/>
    <property type="evidence" value="ECO:0007669"/>
    <property type="project" value="TreeGrafter"/>
</dbReference>
<dbReference type="InterPro" id="IPR012341">
    <property type="entry name" value="6hp_glycosidase-like_sf"/>
</dbReference>